<comment type="caution">
    <text evidence="4">The sequence shown here is derived from an EMBL/GenBank/DDBJ whole genome shotgun (WGS) entry which is preliminary data.</text>
</comment>
<dbReference type="Pfam" id="PF00440">
    <property type="entry name" value="TetR_N"/>
    <property type="match status" value="1"/>
</dbReference>
<gene>
    <name evidence="4" type="ORF">GCM10009550_57600</name>
</gene>
<dbReference type="Proteomes" id="UP001500665">
    <property type="component" value="Unassembled WGS sequence"/>
</dbReference>
<dbReference type="Gene3D" id="1.10.357.10">
    <property type="entry name" value="Tetracycline Repressor, domain 2"/>
    <property type="match status" value="1"/>
</dbReference>
<keyword evidence="5" id="KW-1185">Reference proteome</keyword>
<evidence type="ECO:0000256" key="1">
    <source>
        <dbReference type="ARBA" id="ARBA00023125"/>
    </source>
</evidence>
<dbReference type="SUPFAM" id="SSF46689">
    <property type="entry name" value="Homeodomain-like"/>
    <property type="match status" value="1"/>
</dbReference>
<organism evidence="4 5">
    <name type="scientific">Actinocorallia libanotica</name>
    <dbReference type="NCBI Taxonomy" id="46162"/>
    <lineage>
        <taxon>Bacteria</taxon>
        <taxon>Bacillati</taxon>
        <taxon>Actinomycetota</taxon>
        <taxon>Actinomycetes</taxon>
        <taxon>Streptosporangiales</taxon>
        <taxon>Thermomonosporaceae</taxon>
        <taxon>Actinocorallia</taxon>
    </lineage>
</organism>
<dbReference type="RefSeq" id="WP_344244142.1">
    <property type="nucleotide sequence ID" value="NZ_BAAAHH010000028.1"/>
</dbReference>
<evidence type="ECO:0000313" key="5">
    <source>
        <dbReference type="Proteomes" id="UP001500665"/>
    </source>
</evidence>
<dbReference type="InterPro" id="IPR001647">
    <property type="entry name" value="HTH_TetR"/>
</dbReference>
<evidence type="ECO:0000313" key="4">
    <source>
        <dbReference type="EMBL" id="GAA0962876.1"/>
    </source>
</evidence>
<accession>A0ABN1RSK7</accession>
<name>A0ABN1RSK7_9ACTN</name>
<reference evidence="4 5" key="1">
    <citation type="journal article" date="2019" name="Int. J. Syst. Evol. Microbiol.">
        <title>The Global Catalogue of Microorganisms (GCM) 10K type strain sequencing project: providing services to taxonomists for standard genome sequencing and annotation.</title>
        <authorList>
            <consortium name="The Broad Institute Genomics Platform"/>
            <consortium name="The Broad Institute Genome Sequencing Center for Infectious Disease"/>
            <person name="Wu L."/>
            <person name="Ma J."/>
        </authorList>
    </citation>
    <scope>NUCLEOTIDE SEQUENCE [LARGE SCALE GENOMIC DNA]</scope>
    <source>
        <strain evidence="4 5">JCM 10696</strain>
    </source>
</reference>
<proteinExistence type="predicted"/>
<evidence type="ECO:0000256" key="2">
    <source>
        <dbReference type="PROSITE-ProRule" id="PRU00335"/>
    </source>
</evidence>
<dbReference type="Pfam" id="PF17932">
    <property type="entry name" value="TetR_C_24"/>
    <property type="match status" value="1"/>
</dbReference>
<dbReference type="PRINTS" id="PR00455">
    <property type="entry name" value="HTHTETR"/>
</dbReference>
<dbReference type="InterPro" id="IPR041490">
    <property type="entry name" value="KstR2_TetR_C"/>
</dbReference>
<dbReference type="PANTHER" id="PTHR30055">
    <property type="entry name" value="HTH-TYPE TRANSCRIPTIONAL REGULATOR RUTR"/>
    <property type="match status" value="1"/>
</dbReference>
<dbReference type="InterPro" id="IPR036271">
    <property type="entry name" value="Tet_transcr_reg_TetR-rel_C_sf"/>
</dbReference>
<evidence type="ECO:0000259" key="3">
    <source>
        <dbReference type="PROSITE" id="PS50977"/>
    </source>
</evidence>
<dbReference type="InterPro" id="IPR050109">
    <property type="entry name" value="HTH-type_TetR-like_transc_reg"/>
</dbReference>
<dbReference type="InterPro" id="IPR009057">
    <property type="entry name" value="Homeodomain-like_sf"/>
</dbReference>
<dbReference type="PANTHER" id="PTHR30055:SF200">
    <property type="entry name" value="HTH-TYPE TRANSCRIPTIONAL REPRESSOR BDCR"/>
    <property type="match status" value="1"/>
</dbReference>
<protein>
    <submittedName>
        <fullName evidence="4">TetR/AcrR family transcriptional regulator</fullName>
    </submittedName>
</protein>
<keyword evidence="1 2" id="KW-0238">DNA-binding</keyword>
<dbReference type="PROSITE" id="PS50977">
    <property type="entry name" value="HTH_TETR_2"/>
    <property type="match status" value="1"/>
</dbReference>
<dbReference type="EMBL" id="BAAAHH010000028">
    <property type="protein sequence ID" value="GAA0962876.1"/>
    <property type="molecule type" value="Genomic_DNA"/>
</dbReference>
<dbReference type="SUPFAM" id="SSF48498">
    <property type="entry name" value="Tetracyclin repressor-like, C-terminal domain"/>
    <property type="match status" value="1"/>
</dbReference>
<feature type="DNA-binding region" description="H-T-H motif" evidence="2">
    <location>
        <begin position="37"/>
        <end position="56"/>
    </location>
</feature>
<sequence length="201" mass="22106">MAAETVQEAWADLPPTAQRLLMAALDAFGEQGYHGTSTRQVALRAGMSPAAMYMHFATKEAILYEIARTGHEVNHERVRRACAEHPDPAERVRAIVEAMVTFHAEHHTLGRVVQYEHASLASAHQRELIGIRRRTEAFLREAIDEGVAAGVFEAAAAPMATTAIMSLAIDVARWYPSQRSRTSAQITAAYADLALRMLASR</sequence>
<feature type="domain" description="HTH tetR-type" evidence="3">
    <location>
        <begin position="14"/>
        <end position="74"/>
    </location>
</feature>